<reference evidence="1" key="1">
    <citation type="submission" date="2015-11" db="EMBL/GenBank/DDBJ databases">
        <authorList>
            <consortium name="International Coturnix japonica Genome Analysis Consortium"/>
            <person name="Warren W."/>
            <person name="Burt D.W."/>
            <person name="Antin P.B."/>
            <person name="Lanford R."/>
            <person name="Gros J."/>
            <person name="Wilson R.K."/>
        </authorList>
    </citation>
    <scope>NUCLEOTIDE SEQUENCE [LARGE SCALE GENOMIC DNA]</scope>
</reference>
<reference evidence="1" key="3">
    <citation type="submission" date="2025-09" db="UniProtKB">
        <authorList>
            <consortium name="Ensembl"/>
        </authorList>
    </citation>
    <scope>IDENTIFICATION</scope>
</reference>
<name>A0A8C2TU29_COTJA</name>
<sequence>GGQNSLRRTNLALVVGTFLEDSFWKAITVSAAGDEDEDESGEERLPSCFDIDSVTAVVFVAFGTSVPGGESAGRVWGWSRGDWGPYPSLSGSTTELPIPSMKRPLTPVYVTKKSQPSPKATSPTGLFPLLWSTPPLQGDAVLFLLFRNCRSLIGNLLLFFLLPIAF</sequence>
<dbReference type="AlphaFoldDB" id="A0A8C2TU29"/>
<keyword evidence="2" id="KW-1185">Reference proteome</keyword>
<reference evidence="1" key="2">
    <citation type="submission" date="2025-08" db="UniProtKB">
        <authorList>
            <consortium name="Ensembl"/>
        </authorList>
    </citation>
    <scope>IDENTIFICATION</scope>
</reference>
<dbReference type="Ensembl" id="ENSCJPT00005025630.1">
    <property type="protein sequence ID" value="ENSCJPP00005018400.1"/>
    <property type="gene ID" value="ENSCJPG00005014984.1"/>
</dbReference>
<evidence type="ECO:0000313" key="1">
    <source>
        <dbReference type="Ensembl" id="ENSCJPP00005018400.1"/>
    </source>
</evidence>
<organism evidence="1 2">
    <name type="scientific">Coturnix japonica</name>
    <name type="common">Japanese quail</name>
    <name type="synonym">Coturnix coturnix japonica</name>
    <dbReference type="NCBI Taxonomy" id="93934"/>
    <lineage>
        <taxon>Eukaryota</taxon>
        <taxon>Metazoa</taxon>
        <taxon>Chordata</taxon>
        <taxon>Craniata</taxon>
        <taxon>Vertebrata</taxon>
        <taxon>Euteleostomi</taxon>
        <taxon>Archelosauria</taxon>
        <taxon>Archosauria</taxon>
        <taxon>Dinosauria</taxon>
        <taxon>Saurischia</taxon>
        <taxon>Theropoda</taxon>
        <taxon>Coelurosauria</taxon>
        <taxon>Aves</taxon>
        <taxon>Neognathae</taxon>
        <taxon>Galloanserae</taxon>
        <taxon>Galliformes</taxon>
        <taxon>Phasianidae</taxon>
        <taxon>Perdicinae</taxon>
        <taxon>Coturnix</taxon>
    </lineage>
</organism>
<evidence type="ECO:0000313" key="2">
    <source>
        <dbReference type="Proteomes" id="UP000694412"/>
    </source>
</evidence>
<dbReference type="Proteomes" id="UP000694412">
    <property type="component" value="Chromosome 5"/>
</dbReference>
<proteinExistence type="predicted"/>
<protein>
    <submittedName>
        <fullName evidence="1">Uncharacterized protein</fullName>
    </submittedName>
</protein>
<accession>A0A8C2TU29</accession>